<proteinExistence type="predicted"/>
<dbReference type="PANTHER" id="PTHR22093">
    <property type="entry name" value="LEUKOCYTE RECEPTOR CLUSTER LRC MEMBER 1"/>
    <property type="match status" value="1"/>
</dbReference>
<feature type="compositionally biased region" description="Basic and acidic residues" evidence="1">
    <location>
        <begin position="61"/>
        <end position="70"/>
    </location>
</feature>
<dbReference type="EMBL" id="JAHRIM010092295">
    <property type="protein sequence ID" value="MEQ2277713.1"/>
    <property type="molecule type" value="Genomic_DNA"/>
</dbReference>
<dbReference type="Proteomes" id="UP001444071">
    <property type="component" value="Unassembled WGS sequence"/>
</dbReference>
<name>A0ABV0X735_9TELE</name>
<sequence>MGVYERREQKKKEKRNKEEKKSTGESSIERLRAERLQREVEERRRAQALLDQRSGKRKGAHREMDERERPYNSAFFPELARKRQRRDRESWRDEILKS</sequence>
<evidence type="ECO:0000256" key="1">
    <source>
        <dbReference type="SAM" id="MobiDB-lite"/>
    </source>
</evidence>
<evidence type="ECO:0000313" key="2">
    <source>
        <dbReference type="EMBL" id="MEQ2277713.1"/>
    </source>
</evidence>
<dbReference type="PANTHER" id="PTHR22093:SF0">
    <property type="entry name" value="LEUKOCYTE RECEPTOR CLUSTER MEMBER 1"/>
    <property type="match status" value="1"/>
</dbReference>
<keyword evidence="3" id="KW-1185">Reference proteome</keyword>
<protein>
    <submittedName>
        <fullName evidence="2">Uncharacterized protein</fullName>
    </submittedName>
</protein>
<evidence type="ECO:0000313" key="3">
    <source>
        <dbReference type="Proteomes" id="UP001444071"/>
    </source>
</evidence>
<organism evidence="2 3">
    <name type="scientific">Xenotaenia resolanae</name>
    <dbReference type="NCBI Taxonomy" id="208358"/>
    <lineage>
        <taxon>Eukaryota</taxon>
        <taxon>Metazoa</taxon>
        <taxon>Chordata</taxon>
        <taxon>Craniata</taxon>
        <taxon>Vertebrata</taxon>
        <taxon>Euteleostomi</taxon>
        <taxon>Actinopterygii</taxon>
        <taxon>Neopterygii</taxon>
        <taxon>Teleostei</taxon>
        <taxon>Neoteleostei</taxon>
        <taxon>Acanthomorphata</taxon>
        <taxon>Ovalentaria</taxon>
        <taxon>Atherinomorphae</taxon>
        <taxon>Cyprinodontiformes</taxon>
        <taxon>Goodeidae</taxon>
        <taxon>Xenotaenia</taxon>
    </lineage>
</organism>
<accession>A0ABV0X735</accession>
<gene>
    <name evidence="2" type="ORF">XENORESO_006538</name>
</gene>
<reference evidence="2 3" key="1">
    <citation type="submission" date="2021-06" db="EMBL/GenBank/DDBJ databases">
        <authorList>
            <person name="Palmer J.M."/>
        </authorList>
    </citation>
    <scope>NUCLEOTIDE SEQUENCE [LARGE SCALE GENOMIC DNA]</scope>
    <source>
        <strain evidence="2 3">XR_2019</strain>
        <tissue evidence="2">Muscle</tissue>
    </source>
</reference>
<feature type="region of interest" description="Disordered" evidence="1">
    <location>
        <begin position="1"/>
        <end position="31"/>
    </location>
</feature>
<feature type="region of interest" description="Disordered" evidence="1">
    <location>
        <begin position="43"/>
        <end position="75"/>
    </location>
</feature>
<dbReference type="InterPro" id="IPR039875">
    <property type="entry name" value="LENG1-like"/>
</dbReference>
<comment type="caution">
    <text evidence="2">The sequence shown here is derived from an EMBL/GenBank/DDBJ whole genome shotgun (WGS) entry which is preliminary data.</text>
</comment>